<accession>A0A8S5QW66</accession>
<evidence type="ECO:0000313" key="1">
    <source>
        <dbReference type="EMBL" id="DAE23218.1"/>
    </source>
</evidence>
<organism evidence="1">
    <name type="scientific">Siphoviridae sp. ctQNW6</name>
    <dbReference type="NCBI Taxonomy" id="2826328"/>
    <lineage>
        <taxon>Viruses</taxon>
        <taxon>Duplodnaviria</taxon>
        <taxon>Heunggongvirae</taxon>
        <taxon>Uroviricota</taxon>
        <taxon>Caudoviricetes</taxon>
    </lineage>
</organism>
<reference evidence="1" key="1">
    <citation type="journal article" date="2021" name="Proc. Natl. Acad. Sci. U.S.A.">
        <title>A Catalog of Tens of Thousands of Viruses from Human Metagenomes Reveals Hidden Associations with Chronic Diseases.</title>
        <authorList>
            <person name="Tisza M.J."/>
            <person name="Buck C.B."/>
        </authorList>
    </citation>
    <scope>NUCLEOTIDE SEQUENCE</scope>
    <source>
        <strain evidence="1">CtQNW6</strain>
    </source>
</reference>
<name>A0A8S5QW66_9CAUD</name>
<proteinExistence type="predicted"/>
<sequence>MTPKIEWCNWVFDHTDNMDTDRWMVKRDCCDDEILLIRGDSKNWKAYQASLKPYRVGSYPDAASMCPNCGKFINGVNPYDDGETWMM</sequence>
<dbReference type="EMBL" id="BK015749">
    <property type="protein sequence ID" value="DAE23218.1"/>
    <property type="molecule type" value="Genomic_DNA"/>
</dbReference>
<protein>
    <submittedName>
        <fullName evidence="1">Reverse gyrase zinc finger</fullName>
    </submittedName>
</protein>